<comment type="function">
    <text evidence="4">Required for normal mitochondrial ribosome function and mitochondrial translation. May play a role in ribosome biogenesis by preventing premature association of the 28S and 39S ribosomal subunits. Interacts with mitochondrial ribosomal protein uL14m (MRPL14), probably blocking formation of intersubunit bridge B8, preventing association of the 28S and 39S ribosomal subunits. Addition to isolated mitochondrial ribosomal subunits partially inhibits translation, probably by interfering with the association of the 28S and 39S ribosomal subunits and the formation of functional ribosomes. May also participate in the assembly and/or regulation of the stability of the large subunit of the mitochondrial ribosome. May function as a ribosomal silencing factor.</text>
</comment>
<dbReference type="NCBIfam" id="TIGR00090">
    <property type="entry name" value="rsfS_iojap_ybeB"/>
    <property type="match status" value="1"/>
</dbReference>
<protein>
    <recommendedName>
        <fullName evidence="5">Mitochondrial assembly of ribosomal large subunit protein 1</fullName>
    </recommendedName>
</protein>
<gene>
    <name evidence="6" type="ORF">CEUTPL_LOCUS5400</name>
</gene>
<dbReference type="InterPro" id="IPR043519">
    <property type="entry name" value="NT_sf"/>
</dbReference>
<comment type="subcellular location">
    <subcellularLocation>
        <location evidence="1">Mitochondrion</location>
    </subcellularLocation>
</comment>
<dbReference type="PANTHER" id="PTHR21043">
    <property type="entry name" value="IOJAP SUPERFAMILY ORTHOLOG"/>
    <property type="match status" value="1"/>
</dbReference>
<dbReference type="Pfam" id="PF02410">
    <property type="entry name" value="RsfS"/>
    <property type="match status" value="1"/>
</dbReference>
<evidence type="ECO:0000256" key="3">
    <source>
        <dbReference type="ARBA" id="ARBA00023128"/>
    </source>
</evidence>
<dbReference type="FunFam" id="3.30.460.10:FF:000018">
    <property type="entry name" value="Mitochondrial assembly of ribosomal large subunit 1"/>
    <property type="match status" value="1"/>
</dbReference>
<evidence type="ECO:0000313" key="6">
    <source>
        <dbReference type="EMBL" id="CAG9764769.1"/>
    </source>
</evidence>
<dbReference type="HAMAP" id="MF_01477">
    <property type="entry name" value="Iojap_RsfS"/>
    <property type="match status" value="1"/>
</dbReference>
<evidence type="ECO:0000256" key="2">
    <source>
        <dbReference type="ARBA" id="ARBA00010574"/>
    </source>
</evidence>
<dbReference type="Gene3D" id="3.30.460.10">
    <property type="entry name" value="Beta Polymerase, domain 2"/>
    <property type="match status" value="1"/>
</dbReference>
<dbReference type="GO" id="GO:0017148">
    <property type="term" value="P:negative regulation of translation"/>
    <property type="evidence" value="ECO:0007669"/>
    <property type="project" value="TreeGrafter"/>
</dbReference>
<dbReference type="GO" id="GO:0043023">
    <property type="term" value="F:ribosomal large subunit binding"/>
    <property type="evidence" value="ECO:0007669"/>
    <property type="project" value="TreeGrafter"/>
</dbReference>
<name>A0A9N9MLL2_9CUCU</name>
<dbReference type="InterPro" id="IPR004394">
    <property type="entry name" value="Iojap/RsfS/C7orf30"/>
</dbReference>
<dbReference type="SUPFAM" id="SSF81301">
    <property type="entry name" value="Nucleotidyltransferase"/>
    <property type="match status" value="1"/>
</dbReference>
<dbReference type="GO" id="GO:0005739">
    <property type="term" value="C:mitochondrion"/>
    <property type="evidence" value="ECO:0007669"/>
    <property type="project" value="UniProtKB-SubCell"/>
</dbReference>
<reference evidence="6" key="1">
    <citation type="submission" date="2022-01" db="EMBL/GenBank/DDBJ databases">
        <authorList>
            <person name="King R."/>
        </authorList>
    </citation>
    <scope>NUCLEOTIDE SEQUENCE</scope>
</reference>
<evidence type="ECO:0000256" key="1">
    <source>
        <dbReference type="ARBA" id="ARBA00004173"/>
    </source>
</evidence>
<evidence type="ECO:0000256" key="5">
    <source>
        <dbReference type="ARBA" id="ARBA00073331"/>
    </source>
</evidence>
<dbReference type="PANTHER" id="PTHR21043:SF0">
    <property type="entry name" value="MITOCHONDRIAL ASSEMBLY OF RIBOSOMAL LARGE SUBUNIT PROTEIN 1"/>
    <property type="match status" value="1"/>
</dbReference>
<sequence>MSKITNFLPRFMKYQKPRTNVRYFTTTYKCFLSNDNPEATQIASSLEQRDTKNSNEEILDAYQEKLKYSTLLTEGKASRYGNFNLTRGINGVYDIEDLIEVLKNQQAEEIFVANTPKELNYVDYIVVVSGRSQRHMQAIAQFVKRIYKHKRYSLDMLPKIEGENSPDWIAMDMGNIALHIFSSNSRLVYDLDSLWAVGPNYDEKSNRKEALSSLLESHTLSMVGLEPAK</sequence>
<proteinExistence type="inferred from homology"/>
<organism evidence="6 7">
    <name type="scientific">Ceutorhynchus assimilis</name>
    <name type="common">cabbage seed weevil</name>
    <dbReference type="NCBI Taxonomy" id="467358"/>
    <lineage>
        <taxon>Eukaryota</taxon>
        <taxon>Metazoa</taxon>
        <taxon>Ecdysozoa</taxon>
        <taxon>Arthropoda</taxon>
        <taxon>Hexapoda</taxon>
        <taxon>Insecta</taxon>
        <taxon>Pterygota</taxon>
        <taxon>Neoptera</taxon>
        <taxon>Endopterygota</taxon>
        <taxon>Coleoptera</taxon>
        <taxon>Polyphaga</taxon>
        <taxon>Cucujiformia</taxon>
        <taxon>Curculionidae</taxon>
        <taxon>Ceutorhynchinae</taxon>
        <taxon>Ceutorhynchus</taxon>
    </lineage>
</organism>
<dbReference type="AlphaFoldDB" id="A0A9N9MLL2"/>
<dbReference type="EMBL" id="OU892278">
    <property type="protein sequence ID" value="CAG9764769.1"/>
    <property type="molecule type" value="Genomic_DNA"/>
</dbReference>
<dbReference type="GO" id="GO:0090071">
    <property type="term" value="P:negative regulation of ribosome biogenesis"/>
    <property type="evidence" value="ECO:0007669"/>
    <property type="project" value="TreeGrafter"/>
</dbReference>
<evidence type="ECO:0000313" key="7">
    <source>
        <dbReference type="Proteomes" id="UP001152799"/>
    </source>
</evidence>
<dbReference type="Proteomes" id="UP001152799">
    <property type="component" value="Chromosome 2"/>
</dbReference>
<accession>A0A9N9MLL2</accession>
<dbReference type="OrthoDB" id="21330at2759"/>
<evidence type="ECO:0000256" key="4">
    <source>
        <dbReference type="ARBA" id="ARBA00053669"/>
    </source>
</evidence>
<comment type="similarity">
    <text evidence="2">Belongs to the Iojap/RsfS family.</text>
</comment>
<keyword evidence="3" id="KW-0496">Mitochondrion</keyword>
<keyword evidence="7" id="KW-1185">Reference proteome</keyword>